<proteinExistence type="predicted"/>
<comment type="caution">
    <text evidence="1">The sequence shown here is derived from an EMBL/GenBank/DDBJ whole genome shotgun (WGS) entry which is preliminary data.</text>
</comment>
<evidence type="ECO:0000313" key="1">
    <source>
        <dbReference type="EMBL" id="TNN21518.1"/>
    </source>
</evidence>
<sequence length="10" mass="1108">MHCRGSTSET</sequence>
<reference evidence="1 2" key="1">
    <citation type="submission" date="2019-03" db="EMBL/GenBank/DDBJ databases">
        <title>First draft genome of Liparis tanakae, snailfish: a comprehensive survey of snailfish specific genes.</title>
        <authorList>
            <person name="Kim W."/>
            <person name="Song I."/>
            <person name="Jeong J.-H."/>
            <person name="Kim D."/>
            <person name="Kim S."/>
            <person name="Ryu S."/>
            <person name="Song J.Y."/>
            <person name="Lee S.K."/>
        </authorList>
    </citation>
    <scope>NUCLEOTIDE SEQUENCE [LARGE SCALE GENOMIC DNA]</scope>
    <source>
        <tissue evidence="1">Muscle</tissue>
    </source>
</reference>
<gene>
    <name evidence="1" type="ORF">EYF80_068370</name>
</gene>
<dbReference type="Proteomes" id="UP000314294">
    <property type="component" value="Unassembled WGS sequence"/>
</dbReference>
<keyword evidence="2" id="KW-1185">Reference proteome</keyword>
<name>A0A4Z2DYL2_9TELE</name>
<dbReference type="EMBL" id="SRLO01027504">
    <property type="protein sequence ID" value="TNN21518.1"/>
    <property type="molecule type" value="Genomic_DNA"/>
</dbReference>
<protein>
    <submittedName>
        <fullName evidence="1">Uncharacterized protein</fullName>
    </submittedName>
</protein>
<evidence type="ECO:0000313" key="2">
    <source>
        <dbReference type="Proteomes" id="UP000314294"/>
    </source>
</evidence>
<accession>A0A4Z2DYL2</accession>
<organism evidence="1 2">
    <name type="scientific">Liparis tanakae</name>
    <name type="common">Tanaka's snailfish</name>
    <dbReference type="NCBI Taxonomy" id="230148"/>
    <lineage>
        <taxon>Eukaryota</taxon>
        <taxon>Metazoa</taxon>
        <taxon>Chordata</taxon>
        <taxon>Craniata</taxon>
        <taxon>Vertebrata</taxon>
        <taxon>Euteleostomi</taxon>
        <taxon>Actinopterygii</taxon>
        <taxon>Neopterygii</taxon>
        <taxon>Teleostei</taxon>
        <taxon>Neoteleostei</taxon>
        <taxon>Acanthomorphata</taxon>
        <taxon>Eupercaria</taxon>
        <taxon>Perciformes</taxon>
        <taxon>Cottioidei</taxon>
        <taxon>Cottales</taxon>
        <taxon>Liparidae</taxon>
        <taxon>Liparis</taxon>
    </lineage>
</organism>